<dbReference type="PIRSF" id="PIRSF031767">
    <property type="entry name" value="MHYE_LytTR"/>
    <property type="match status" value="1"/>
</dbReference>
<dbReference type="InterPro" id="IPR012379">
    <property type="entry name" value="LytTR_MHYE"/>
</dbReference>
<dbReference type="GO" id="GO:0003677">
    <property type="term" value="F:DNA binding"/>
    <property type="evidence" value="ECO:0007669"/>
    <property type="project" value="InterPro"/>
</dbReference>
<reference evidence="4 5" key="1">
    <citation type="journal article" date="2022" name="IScience">
        <title>An ultrasensitive nanofiber-based assay for enzymatic hydrolysis and deep-sea microbial degradation of cellulose.</title>
        <authorList>
            <person name="Tsudome M."/>
            <person name="Tachioka M."/>
            <person name="Miyazaki M."/>
            <person name="Uchimura K."/>
            <person name="Tsuda M."/>
            <person name="Takaki Y."/>
            <person name="Deguchi S."/>
        </authorList>
    </citation>
    <scope>NUCLEOTIDE SEQUENCE [LARGE SCALE GENOMIC DNA]</scope>
    <source>
        <strain evidence="4 5">GE09</strain>
    </source>
</reference>
<evidence type="ECO:0000256" key="2">
    <source>
        <dbReference type="SAM" id="Phobius"/>
    </source>
</evidence>
<dbReference type="PANTHER" id="PTHR37299:SF1">
    <property type="entry name" value="STAGE 0 SPORULATION PROTEIN A HOMOLOG"/>
    <property type="match status" value="1"/>
</dbReference>
<organism evidence="4 5">
    <name type="scientific">Marinagarivorans cellulosilyticus</name>
    <dbReference type="NCBI Taxonomy" id="2721545"/>
    <lineage>
        <taxon>Bacteria</taxon>
        <taxon>Pseudomonadati</taxon>
        <taxon>Pseudomonadota</taxon>
        <taxon>Gammaproteobacteria</taxon>
        <taxon>Cellvibrionales</taxon>
        <taxon>Cellvibrionaceae</taxon>
        <taxon>Marinagarivorans</taxon>
    </lineage>
</organism>
<evidence type="ECO:0000259" key="3">
    <source>
        <dbReference type="PROSITE" id="PS50930"/>
    </source>
</evidence>
<dbReference type="RefSeq" id="WP_236985500.1">
    <property type="nucleotide sequence ID" value="NZ_AP023086.1"/>
</dbReference>
<name>A0AAN2BIK0_9GAMM</name>
<feature type="transmembrane region" description="Helical" evidence="2">
    <location>
        <begin position="89"/>
        <end position="114"/>
    </location>
</feature>
<dbReference type="AlphaFoldDB" id="A0AAN2BIK0"/>
<protein>
    <recommendedName>
        <fullName evidence="3">HTH LytTR-type domain-containing protein</fullName>
    </recommendedName>
</protein>
<dbReference type="PANTHER" id="PTHR37299">
    <property type="entry name" value="TRANSCRIPTIONAL REGULATOR-RELATED"/>
    <property type="match status" value="1"/>
</dbReference>
<dbReference type="InterPro" id="IPR046947">
    <property type="entry name" value="LytR-like"/>
</dbReference>
<evidence type="ECO:0000313" key="4">
    <source>
        <dbReference type="EMBL" id="BCD95988.1"/>
    </source>
</evidence>
<feature type="transmembrane region" description="Helical" evidence="2">
    <location>
        <begin position="143"/>
        <end position="160"/>
    </location>
</feature>
<keyword evidence="2" id="KW-1133">Transmembrane helix</keyword>
<dbReference type="Pfam" id="PF04397">
    <property type="entry name" value="LytTR"/>
    <property type="match status" value="1"/>
</dbReference>
<keyword evidence="2" id="KW-0472">Membrane</keyword>
<evidence type="ECO:0000313" key="5">
    <source>
        <dbReference type="Proteomes" id="UP001320119"/>
    </source>
</evidence>
<proteinExistence type="predicted"/>
<dbReference type="GO" id="GO:0000156">
    <property type="term" value="F:phosphorelay response regulator activity"/>
    <property type="evidence" value="ECO:0007669"/>
    <property type="project" value="InterPro"/>
</dbReference>
<keyword evidence="5" id="KW-1185">Reference proteome</keyword>
<accession>A0AAN2BIK0</accession>
<sequence length="288" mass="33319">MMEASAIQRRLSAHFLSYQWLWAPLLLLSWLSVHLVLNTTTTLMEARRAGSSLPLWEPLCWEATSIIVVALLVWPIAQLLKHWPRQWAWYWQGLLHLCALLLFSAIHVSAMVALRKLWYIAMHSHYVFGDWRYEFIYELRKDAVAYLSLVIIISAYRFIVRRIQGESSLLAKTENTTEIMPDKLLVKKLGKEFLIAVNSIDWVEAAGNYANLHVGERVFPMRITMTQLSQQLPANQFARVHRSSIVNLNQVAHIESQDAGDYALTLKNGIQLTLSRRYRDAFKEKLSL</sequence>
<dbReference type="KEGG" id="marq:MARGE09_P0187"/>
<keyword evidence="2" id="KW-0812">Transmembrane</keyword>
<dbReference type="EMBL" id="AP023086">
    <property type="protein sequence ID" value="BCD95988.1"/>
    <property type="molecule type" value="Genomic_DNA"/>
</dbReference>
<dbReference type="PROSITE" id="PS50930">
    <property type="entry name" value="HTH_LYTTR"/>
    <property type="match status" value="1"/>
</dbReference>
<feature type="domain" description="HTH LytTR-type" evidence="3">
    <location>
        <begin position="184"/>
        <end position="288"/>
    </location>
</feature>
<dbReference type="SMART" id="SM00850">
    <property type="entry name" value="LytTR"/>
    <property type="match status" value="1"/>
</dbReference>
<keyword evidence="1" id="KW-0902">Two-component regulatory system</keyword>
<evidence type="ECO:0000256" key="1">
    <source>
        <dbReference type="ARBA" id="ARBA00023012"/>
    </source>
</evidence>
<feature type="transmembrane region" description="Helical" evidence="2">
    <location>
        <begin position="59"/>
        <end position="77"/>
    </location>
</feature>
<gene>
    <name evidence="4" type="ORF">MARGE09_P0187</name>
</gene>
<dbReference type="Proteomes" id="UP001320119">
    <property type="component" value="Chromosome"/>
</dbReference>
<dbReference type="Gene3D" id="2.40.50.1020">
    <property type="entry name" value="LytTr DNA-binding domain"/>
    <property type="match status" value="1"/>
</dbReference>
<feature type="transmembrane region" description="Helical" evidence="2">
    <location>
        <begin position="20"/>
        <end position="38"/>
    </location>
</feature>
<dbReference type="InterPro" id="IPR007492">
    <property type="entry name" value="LytTR_DNA-bd_dom"/>
</dbReference>